<dbReference type="InterPro" id="IPR047137">
    <property type="entry name" value="ORF3"/>
</dbReference>
<accession>A0ABW3IHK0</accession>
<dbReference type="InterPro" id="IPR021309">
    <property type="entry name" value="YgaP-like_TM"/>
</dbReference>
<feature type="domain" description="Coenzyme Q-binding protein COQ10 START" evidence="2">
    <location>
        <begin position="83"/>
        <end position="205"/>
    </location>
</feature>
<keyword evidence="5" id="KW-1185">Reference proteome</keyword>
<evidence type="ECO:0000259" key="2">
    <source>
        <dbReference type="Pfam" id="PF03364"/>
    </source>
</evidence>
<evidence type="ECO:0000313" key="5">
    <source>
        <dbReference type="Proteomes" id="UP001597100"/>
    </source>
</evidence>
<gene>
    <name evidence="4" type="ORF">ACFQ1G_10480</name>
</gene>
<dbReference type="Gene3D" id="3.30.530.20">
    <property type="match status" value="1"/>
</dbReference>
<evidence type="ECO:0000313" key="4">
    <source>
        <dbReference type="EMBL" id="MFD0977218.1"/>
    </source>
</evidence>
<sequence length="223" mass="25387">MKNRLPHFHVNVSPTERAISLFSGAFFLVDAFRGNKKSILETALAGYLLYRGGTGNCAIYNALGKTKPDNRSRNVNIQVRQLVNRPRKQVYEFWKNFENLPLFMEHLDSVKHLNDSISVWESKIPGGLGTLRWKSEIVKDRPYDLIGWHSLPGSSVVSAGKVEFKEVIEDVTEVHVVISYHAPGGIPGESAARMVNPIFEEMVREDVRNFKWYMELNTPLTEI</sequence>
<dbReference type="InterPro" id="IPR005031">
    <property type="entry name" value="COQ10_START"/>
</dbReference>
<evidence type="ECO:0000256" key="1">
    <source>
        <dbReference type="ARBA" id="ARBA00008918"/>
    </source>
</evidence>
<reference evidence="5" key="1">
    <citation type="journal article" date="2019" name="Int. J. Syst. Evol. Microbiol.">
        <title>The Global Catalogue of Microorganisms (GCM) 10K type strain sequencing project: providing services to taxonomists for standard genome sequencing and annotation.</title>
        <authorList>
            <consortium name="The Broad Institute Genomics Platform"/>
            <consortium name="The Broad Institute Genome Sequencing Center for Infectious Disease"/>
            <person name="Wu L."/>
            <person name="Ma J."/>
        </authorList>
    </citation>
    <scope>NUCLEOTIDE SEQUENCE [LARGE SCALE GENOMIC DNA]</scope>
    <source>
        <strain evidence="5">CCUG 60898</strain>
    </source>
</reference>
<dbReference type="EMBL" id="JBHTJP010000035">
    <property type="protein sequence ID" value="MFD0977218.1"/>
    <property type="molecule type" value="Genomic_DNA"/>
</dbReference>
<feature type="domain" description="Inner membrane protein YgaP-like transmembrane" evidence="3">
    <location>
        <begin position="10"/>
        <end position="66"/>
    </location>
</feature>
<dbReference type="Proteomes" id="UP001597100">
    <property type="component" value="Unassembled WGS sequence"/>
</dbReference>
<comment type="similarity">
    <text evidence="1">Belongs to the ribosome association toxin RatA family.</text>
</comment>
<protein>
    <submittedName>
        <fullName evidence="4">SRPBCC family protein</fullName>
    </submittedName>
</protein>
<dbReference type="InterPro" id="IPR023393">
    <property type="entry name" value="START-like_dom_sf"/>
</dbReference>
<dbReference type="PANTHER" id="PTHR33824:SF7">
    <property type="entry name" value="POLYKETIDE CYCLASE_DEHYDRASE AND LIPID TRANSPORT SUPERFAMILY PROTEIN"/>
    <property type="match status" value="1"/>
</dbReference>
<dbReference type="Pfam" id="PF03364">
    <property type="entry name" value="Polyketide_cyc"/>
    <property type="match status" value="1"/>
</dbReference>
<comment type="caution">
    <text evidence="4">The sequence shown here is derived from an EMBL/GenBank/DDBJ whole genome shotgun (WGS) entry which is preliminary data.</text>
</comment>
<name>A0ABW3IHK0_9FLAO</name>
<proteinExistence type="inferred from homology"/>
<dbReference type="CDD" id="cd07817">
    <property type="entry name" value="SRPBCC_8"/>
    <property type="match status" value="1"/>
</dbReference>
<dbReference type="RefSeq" id="WP_380739317.1">
    <property type="nucleotide sequence ID" value="NZ_JBHTJP010000035.1"/>
</dbReference>
<evidence type="ECO:0000259" key="3">
    <source>
        <dbReference type="Pfam" id="PF11127"/>
    </source>
</evidence>
<organism evidence="4 5">
    <name type="scientific">Salinimicrobium gaetbulicola</name>
    <dbReference type="NCBI Taxonomy" id="999702"/>
    <lineage>
        <taxon>Bacteria</taxon>
        <taxon>Pseudomonadati</taxon>
        <taxon>Bacteroidota</taxon>
        <taxon>Flavobacteriia</taxon>
        <taxon>Flavobacteriales</taxon>
        <taxon>Flavobacteriaceae</taxon>
        <taxon>Salinimicrobium</taxon>
    </lineage>
</organism>
<dbReference type="SUPFAM" id="SSF55961">
    <property type="entry name" value="Bet v1-like"/>
    <property type="match status" value="1"/>
</dbReference>
<dbReference type="Pfam" id="PF11127">
    <property type="entry name" value="YgaP-like_TM"/>
    <property type="match status" value="1"/>
</dbReference>
<dbReference type="PANTHER" id="PTHR33824">
    <property type="entry name" value="POLYKETIDE CYCLASE/DEHYDRASE AND LIPID TRANSPORT SUPERFAMILY PROTEIN"/>
    <property type="match status" value="1"/>
</dbReference>